<accession>A0A9W9C835</accession>
<evidence type="ECO:0000256" key="1">
    <source>
        <dbReference type="ARBA" id="ARBA00012513"/>
    </source>
</evidence>
<dbReference type="RefSeq" id="XP_056068316.1">
    <property type="nucleotide sequence ID" value="XM_056216760.1"/>
</dbReference>
<keyword evidence="4" id="KW-0547">Nucleotide-binding</keyword>
<comment type="catalytic activity">
    <reaction evidence="7">
        <text>L-threonyl-[protein] + ATP = O-phospho-L-threonyl-[protein] + ADP + H(+)</text>
        <dbReference type="Rhea" id="RHEA:46608"/>
        <dbReference type="Rhea" id="RHEA-COMP:11060"/>
        <dbReference type="Rhea" id="RHEA-COMP:11605"/>
        <dbReference type="ChEBI" id="CHEBI:15378"/>
        <dbReference type="ChEBI" id="CHEBI:30013"/>
        <dbReference type="ChEBI" id="CHEBI:30616"/>
        <dbReference type="ChEBI" id="CHEBI:61977"/>
        <dbReference type="ChEBI" id="CHEBI:456216"/>
        <dbReference type="EC" id="2.7.11.1"/>
    </reaction>
</comment>
<dbReference type="EMBL" id="JAPEUX010000006">
    <property type="protein sequence ID" value="KAJ4349386.1"/>
    <property type="molecule type" value="Genomic_DNA"/>
</dbReference>
<dbReference type="PROSITE" id="PS50011">
    <property type="entry name" value="PROTEIN_KINASE_DOM"/>
    <property type="match status" value="1"/>
</dbReference>
<dbReference type="InterPro" id="IPR000719">
    <property type="entry name" value="Prot_kinase_dom"/>
</dbReference>
<organism evidence="10 11">
    <name type="scientific">Didymosphaeria variabile</name>
    <dbReference type="NCBI Taxonomy" id="1932322"/>
    <lineage>
        <taxon>Eukaryota</taxon>
        <taxon>Fungi</taxon>
        <taxon>Dikarya</taxon>
        <taxon>Ascomycota</taxon>
        <taxon>Pezizomycotina</taxon>
        <taxon>Dothideomycetes</taxon>
        <taxon>Pleosporomycetidae</taxon>
        <taxon>Pleosporales</taxon>
        <taxon>Massarineae</taxon>
        <taxon>Didymosphaeriaceae</taxon>
        <taxon>Didymosphaeria</taxon>
    </lineage>
</organism>
<protein>
    <recommendedName>
        <fullName evidence="1">non-specific serine/threonine protein kinase</fullName>
        <ecNumber evidence="1">2.7.11.1</ecNumber>
    </recommendedName>
</protein>
<dbReference type="GO" id="GO:0005634">
    <property type="term" value="C:nucleus"/>
    <property type="evidence" value="ECO:0007669"/>
    <property type="project" value="TreeGrafter"/>
</dbReference>
<dbReference type="Proteomes" id="UP001140513">
    <property type="component" value="Unassembled WGS sequence"/>
</dbReference>
<keyword evidence="5" id="KW-0418">Kinase</keyword>
<proteinExistence type="predicted"/>
<dbReference type="Gene3D" id="1.10.510.10">
    <property type="entry name" value="Transferase(Phosphotransferase) domain 1"/>
    <property type="match status" value="1"/>
</dbReference>
<evidence type="ECO:0000256" key="6">
    <source>
        <dbReference type="ARBA" id="ARBA00022840"/>
    </source>
</evidence>
<dbReference type="GO" id="GO:0005524">
    <property type="term" value="F:ATP binding"/>
    <property type="evidence" value="ECO:0007669"/>
    <property type="project" value="UniProtKB-KW"/>
</dbReference>
<dbReference type="SUPFAM" id="SSF56112">
    <property type="entry name" value="Protein kinase-like (PK-like)"/>
    <property type="match status" value="1"/>
</dbReference>
<evidence type="ECO:0000256" key="2">
    <source>
        <dbReference type="ARBA" id="ARBA00022527"/>
    </source>
</evidence>
<feature type="domain" description="Protein kinase" evidence="9">
    <location>
        <begin position="135"/>
        <end position="513"/>
    </location>
</feature>
<dbReference type="GO" id="GO:0004674">
    <property type="term" value="F:protein serine/threonine kinase activity"/>
    <property type="evidence" value="ECO:0007669"/>
    <property type="project" value="UniProtKB-KW"/>
</dbReference>
<evidence type="ECO:0000256" key="3">
    <source>
        <dbReference type="ARBA" id="ARBA00022679"/>
    </source>
</evidence>
<name>A0A9W9C835_9PLEO</name>
<keyword evidence="3" id="KW-0808">Transferase</keyword>
<comment type="caution">
    <text evidence="10">The sequence shown here is derived from an EMBL/GenBank/DDBJ whole genome shotgun (WGS) entry which is preliminary data.</text>
</comment>
<dbReference type="OrthoDB" id="3792237at2759"/>
<evidence type="ECO:0000256" key="4">
    <source>
        <dbReference type="ARBA" id="ARBA00022741"/>
    </source>
</evidence>
<sequence>MADPLIGDYRFGGLERRAYDALRGGPDEKWAYLVFARGKHAAEDQRIAGHPRRRHKWRNNPFLVMKEWRALDERSRHERIRAARRDPNRPDAVAVEVEVVEEPDSPGSIEDWSDVNETWAQELEYRFVKTVYQRYYREESAPDNGFWSVVRLYSGVDDTGRVRDRVVVKVADWEVPLIEPDPNDRSAFRIYREVDMMKRKYRRVDRLPKCDHILKPRYWTDSAYEYRPTDENGNVRTTPDGAEVTRERLGIRSYTDYCEFGDLSDVLFEYSWENDKLQDTDSMKIPEAFIWHVFHAISIALYVLYTKKEHMDGKEEVEGKKNINGSNKGDVDGWMIHRDIKPHVSCSMDMPSHLSVSKHINAVTKNIFLMAPANPDDYPRPVLADFDCATMTNFGNYRGGGTNGYIAPIFFLQEHFEDDGYPDVDPITTKTDIWSLAGVIWDLMNSKRGFFSTRDKVGLKWLRRKLHEAIANDDPHLDDEYPTHDYMQKHLDPRDDLPAYTSWLEDLVKDCSR</sequence>
<gene>
    <name evidence="10" type="ORF">N0V89_008001</name>
</gene>
<evidence type="ECO:0000256" key="5">
    <source>
        <dbReference type="ARBA" id="ARBA00022777"/>
    </source>
</evidence>
<keyword evidence="6" id="KW-0067">ATP-binding</keyword>
<evidence type="ECO:0000256" key="7">
    <source>
        <dbReference type="ARBA" id="ARBA00047899"/>
    </source>
</evidence>
<comment type="catalytic activity">
    <reaction evidence="8">
        <text>L-seryl-[protein] + ATP = O-phospho-L-seryl-[protein] + ADP + H(+)</text>
        <dbReference type="Rhea" id="RHEA:17989"/>
        <dbReference type="Rhea" id="RHEA-COMP:9863"/>
        <dbReference type="Rhea" id="RHEA-COMP:11604"/>
        <dbReference type="ChEBI" id="CHEBI:15378"/>
        <dbReference type="ChEBI" id="CHEBI:29999"/>
        <dbReference type="ChEBI" id="CHEBI:30616"/>
        <dbReference type="ChEBI" id="CHEBI:83421"/>
        <dbReference type="ChEBI" id="CHEBI:456216"/>
        <dbReference type="EC" id="2.7.11.1"/>
    </reaction>
</comment>
<evidence type="ECO:0000313" key="10">
    <source>
        <dbReference type="EMBL" id="KAJ4349386.1"/>
    </source>
</evidence>
<evidence type="ECO:0000313" key="11">
    <source>
        <dbReference type="Proteomes" id="UP001140513"/>
    </source>
</evidence>
<dbReference type="InterPro" id="IPR011009">
    <property type="entry name" value="Kinase-like_dom_sf"/>
</dbReference>
<reference evidence="10" key="1">
    <citation type="submission" date="2022-10" db="EMBL/GenBank/DDBJ databases">
        <title>Tapping the CABI collections for fungal endophytes: first genome assemblies for Collariella, Neodidymelliopsis, Ascochyta clinopodiicola, Didymella pomorum, Didymosphaeria variabile, Neocosmospora piperis and Neocucurbitaria cava.</title>
        <authorList>
            <person name="Hill R."/>
        </authorList>
    </citation>
    <scope>NUCLEOTIDE SEQUENCE</scope>
    <source>
        <strain evidence="10">IMI 356815</strain>
    </source>
</reference>
<evidence type="ECO:0000256" key="8">
    <source>
        <dbReference type="ARBA" id="ARBA00048679"/>
    </source>
</evidence>
<evidence type="ECO:0000259" key="9">
    <source>
        <dbReference type="PROSITE" id="PS50011"/>
    </source>
</evidence>
<dbReference type="AlphaFoldDB" id="A0A9W9C835"/>
<dbReference type="GeneID" id="80911531"/>
<dbReference type="EC" id="2.7.11.1" evidence="1"/>
<keyword evidence="2" id="KW-0723">Serine/threonine-protein kinase</keyword>
<dbReference type="PANTHER" id="PTHR43671:SF98">
    <property type="entry name" value="SERINE_THREONINE-PROTEIN KINASE NEK11"/>
    <property type="match status" value="1"/>
</dbReference>
<dbReference type="PANTHER" id="PTHR43671">
    <property type="entry name" value="SERINE/THREONINE-PROTEIN KINASE NEK"/>
    <property type="match status" value="1"/>
</dbReference>
<dbReference type="InterPro" id="IPR050660">
    <property type="entry name" value="NEK_Ser/Thr_kinase"/>
</dbReference>
<keyword evidence="11" id="KW-1185">Reference proteome</keyword>